<dbReference type="SUPFAM" id="SSF53901">
    <property type="entry name" value="Thiolase-like"/>
    <property type="match status" value="2"/>
</dbReference>
<dbReference type="Proteomes" id="UP000254150">
    <property type="component" value="Unassembled WGS sequence"/>
</dbReference>
<dbReference type="PANTHER" id="PTHR11712">
    <property type="entry name" value="POLYKETIDE SYNTHASE-RELATED"/>
    <property type="match status" value="1"/>
</dbReference>
<feature type="domain" description="Ketosynthase family 3 (KS3)" evidence="4">
    <location>
        <begin position="6"/>
        <end position="422"/>
    </location>
</feature>
<dbReference type="Gene3D" id="3.40.47.10">
    <property type="match status" value="2"/>
</dbReference>
<dbReference type="AlphaFoldDB" id="A0A380P6W7"/>
<protein>
    <submittedName>
        <fullName evidence="5">Beta-ketoacyl synthase</fullName>
        <ecNumber evidence="5">2.3.1.41</ecNumber>
        <ecNumber evidence="5">4.1.1.87</ecNumber>
    </submittedName>
</protein>
<evidence type="ECO:0000259" key="4">
    <source>
        <dbReference type="PROSITE" id="PS52004"/>
    </source>
</evidence>
<comment type="similarity">
    <text evidence="1 3">Belongs to the thiolase-like superfamily. Beta-ketoacyl-ACP synthases family.</text>
</comment>
<dbReference type="GO" id="GO:0005829">
    <property type="term" value="C:cytosol"/>
    <property type="evidence" value="ECO:0007669"/>
    <property type="project" value="TreeGrafter"/>
</dbReference>
<dbReference type="RefSeq" id="WP_100454163.1">
    <property type="nucleotide sequence ID" value="NZ_UHID01000007.1"/>
</dbReference>
<organism evidence="5 6">
    <name type="scientific">Streptomyces griseus</name>
    <dbReference type="NCBI Taxonomy" id="1911"/>
    <lineage>
        <taxon>Bacteria</taxon>
        <taxon>Bacillati</taxon>
        <taxon>Actinomycetota</taxon>
        <taxon>Actinomycetes</taxon>
        <taxon>Kitasatosporales</taxon>
        <taxon>Streptomycetaceae</taxon>
        <taxon>Streptomyces</taxon>
    </lineage>
</organism>
<evidence type="ECO:0000256" key="1">
    <source>
        <dbReference type="ARBA" id="ARBA00008467"/>
    </source>
</evidence>
<dbReference type="InterPro" id="IPR000794">
    <property type="entry name" value="Beta-ketoacyl_synthase"/>
</dbReference>
<dbReference type="InterPro" id="IPR016039">
    <property type="entry name" value="Thiolase-like"/>
</dbReference>
<dbReference type="InterPro" id="IPR020841">
    <property type="entry name" value="PKS_Beta-ketoAc_synthase_dom"/>
</dbReference>
<gene>
    <name evidence="5" type="primary">pksF</name>
    <name evidence="5" type="ORF">NCTC7807_04719</name>
</gene>
<evidence type="ECO:0000313" key="6">
    <source>
        <dbReference type="Proteomes" id="UP000254150"/>
    </source>
</evidence>
<dbReference type="PANTHER" id="PTHR11712:SF336">
    <property type="entry name" value="3-OXOACYL-[ACYL-CARRIER-PROTEIN] SYNTHASE, MITOCHONDRIAL"/>
    <property type="match status" value="1"/>
</dbReference>
<evidence type="ECO:0000256" key="3">
    <source>
        <dbReference type="RuleBase" id="RU003694"/>
    </source>
</evidence>
<name>A0A380P6W7_STRGR</name>
<proteinExistence type="inferred from homology"/>
<reference evidence="5 6" key="1">
    <citation type="submission" date="2018-06" db="EMBL/GenBank/DDBJ databases">
        <authorList>
            <consortium name="Pathogen Informatics"/>
            <person name="Doyle S."/>
        </authorList>
    </citation>
    <scope>NUCLEOTIDE SEQUENCE [LARGE SCALE GENOMIC DNA]</scope>
    <source>
        <strain evidence="5 6">NCTC7807</strain>
    </source>
</reference>
<dbReference type="EC" id="2.3.1.41" evidence="5"/>
<keyword evidence="2 3" id="KW-0808">Transferase</keyword>
<dbReference type="Pfam" id="PF02801">
    <property type="entry name" value="Ketoacyl-synt_C"/>
    <property type="match status" value="1"/>
</dbReference>
<evidence type="ECO:0000256" key="2">
    <source>
        <dbReference type="ARBA" id="ARBA00022679"/>
    </source>
</evidence>
<evidence type="ECO:0000313" key="5">
    <source>
        <dbReference type="EMBL" id="SUP60648.1"/>
    </source>
</evidence>
<dbReference type="PROSITE" id="PS52004">
    <property type="entry name" value="KS3_2"/>
    <property type="match status" value="1"/>
</dbReference>
<dbReference type="GO" id="GO:0016829">
    <property type="term" value="F:lyase activity"/>
    <property type="evidence" value="ECO:0007669"/>
    <property type="project" value="UniProtKB-KW"/>
</dbReference>
<accession>A0A380P6W7</accession>
<dbReference type="GO" id="GO:0006633">
    <property type="term" value="P:fatty acid biosynthetic process"/>
    <property type="evidence" value="ECO:0007669"/>
    <property type="project" value="TreeGrafter"/>
</dbReference>
<dbReference type="InterPro" id="IPR014031">
    <property type="entry name" value="Ketoacyl_synth_C"/>
</dbReference>
<dbReference type="EC" id="4.1.1.87" evidence="5"/>
<dbReference type="Pfam" id="PF00109">
    <property type="entry name" value="ketoacyl-synt"/>
    <property type="match status" value="1"/>
</dbReference>
<dbReference type="SMART" id="SM00825">
    <property type="entry name" value="PKS_KS"/>
    <property type="match status" value="1"/>
</dbReference>
<dbReference type="CDD" id="cd00834">
    <property type="entry name" value="KAS_I_II"/>
    <property type="match status" value="1"/>
</dbReference>
<dbReference type="EMBL" id="UHID01000007">
    <property type="protein sequence ID" value="SUP60648.1"/>
    <property type="molecule type" value="Genomic_DNA"/>
</dbReference>
<dbReference type="InterPro" id="IPR014030">
    <property type="entry name" value="Ketoacyl_synth_N"/>
</dbReference>
<keyword evidence="5" id="KW-0456">Lyase</keyword>
<keyword evidence="5" id="KW-0012">Acyltransferase</keyword>
<dbReference type="NCBIfam" id="NF005490">
    <property type="entry name" value="PRK07103.1"/>
    <property type="match status" value="1"/>
</dbReference>
<dbReference type="GO" id="GO:0004315">
    <property type="term" value="F:3-oxoacyl-[acyl-carrier-protein] synthase activity"/>
    <property type="evidence" value="ECO:0007669"/>
    <property type="project" value="UniProtKB-EC"/>
</dbReference>
<sequence>MTPVPGTAVVITGTGVRTSVAEDTESFRTALREGRCGTARCSRTGPGEPAAGAELAAFDLAAALERRSGLSSGLRHSALRAARRAPLGIQVAVVTALEAWESAGLGRDGPPADRIGLVVAGSNLTGSYTESLYPKLRAGRSYVPGRAALHLLDTDHVGVLSQVLNITGEGCTVGGASASGNVGIITGSRLLALRAVDVCLVVGALSELSTLERQALFNLGVIAGGGDGENPAVCAPFDEDGGGTVPGQGCGALVLETRESARRRQVPVLAEIAGYGLALDGNALADPDENGEFRVMSAALRMAGLSPEDVDYVNAHGTGTVLGDRTEAAALRRLFGARPDGPWINATKALTGHCLHAAGVVEAVATVVQMTGGFVHANVHLRRPVDAALRFAGRRAEPAHLAHALSNSFGFGGVGTSVLLSARSG</sequence>